<accession>A0A4U5MJE3</accession>
<reference evidence="1 2" key="1">
    <citation type="journal article" date="2015" name="Genome Biol.">
        <title>Comparative genomics of Steinernema reveals deeply conserved gene regulatory networks.</title>
        <authorList>
            <person name="Dillman A.R."/>
            <person name="Macchietto M."/>
            <person name="Porter C.F."/>
            <person name="Rogers A."/>
            <person name="Williams B."/>
            <person name="Antoshechkin I."/>
            <person name="Lee M.M."/>
            <person name="Goodwin Z."/>
            <person name="Lu X."/>
            <person name="Lewis E.E."/>
            <person name="Goodrich-Blair H."/>
            <person name="Stock S.P."/>
            <person name="Adams B.J."/>
            <person name="Sternberg P.W."/>
            <person name="Mortazavi A."/>
        </authorList>
    </citation>
    <scope>NUCLEOTIDE SEQUENCE [LARGE SCALE GENOMIC DNA]</scope>
    <source>
        <strain evidence="1 2">ALL</strain>
    </source>
</reference>
<dbReference type="Proteomes" id="UP000298663">
    <property type="component" value="Unassembled WGS sequence"/>
</dbReference>
<sequence length="82" mass="9511">MPFWAKTSDYLANEVPTTIDLNMNYRTLTIRLHAFTDTSRITAYGGSSARCICSMQFAFHLQQPCFLLHLQFTLYFAFRAYA</sequence>
<reference evidence="1 2" key="2">
    <citation type="journal article" date="2019" name="G3 (Bethesda)">
        <title>Hybrid Assembly of the Genome of the Entomopathogenic Nematode Steinernema carpocapsae Identifies the X-Chromosome.</title>
        <authorList>
            <person name="Serra L."/>
            <person name="Macchietto M."/>
            <person name="Macias-Munoz A."/>
            <person name="McGill C.J."/>
            <person name="Rodriguez I.M."/>
            <person name="Rodriguez B."/>
            <person name="Murad R."/>
            <person name="Mortazavi A."/>
        </authorList>
    </citation>
    <scope>NUCLEOTIDE SEQUENCE [LARGE SCALE GENOMIC DNA]</scope>
    <source>
        <strain evidence="1 2">ALL</strain>
    </source>
</reference>
<protein>
    <submittedName>
        <fullName evidence="1">Uncharacterized protein</fullName>
    </submittedName>
</protein>
<comment type="caution">
    <text evidence="1">The sequence shown here is derived from an EMBL/GenBank/DDBJ whole genome shotgun (WGS) entry which is preliminary data.</text>
</comment>
<evidence type="ECO:0000313" key="2">
    <source>
        <dbReference type="Proteomes" id="UP000298663"/>
    </source>
</evidence>
<organism evidence="1 2">
    <name type="scientific">Steinernema carpocapsae</name>
    <name type="common">Entomopathogenic nematode</name>
    <dbReference type="NCBI Taxonomy" id="34508"/>
    <lineage>
        <taxon>Eukaryota</taxon>
        <taxon>Metazoa</taxon>
        <taxon>Ecdysozoa</taxon>
        <taxon>Nematoda</taxon>
        <taxon>Chromadorea</taxon>
        <taxon>Rhabditida</taxon>
        <taxon>Tylenchina</taxon>
        <taxon>Panagrolaimomorpha</taxon>
        <taxon>Strongyloidoidea</taxon>
        <taxon>Steinernematidae</taxon>
        <taxon>Steinernema</taxon>
    </lineage>
</organism>
<proteinExistence type="predicted"/>
<name>A0A4U5MJE3_STECR</name>
<gene>
    <name evidence="1" type="ORF">L596_021658</name>
</gene>
<evidence type="ECO:0000313" key="1">
    <source>
        <dbReference type="EMBL" id="TKR69509.1"/>
    </source>
</evidence>
<dbReference type="AlphaFoldDB" id="A0A4U5MJE3"/>
<dbReference type="EMBL" id="AZBU02000007">
    <property type="protein sequence ID" value="TKR69509.1"/>
    <property type="molecule type" value="Genomic_DNA"/>
</dbReference>
<keyword evidence="2" id="KW-1185">Reference proteome</keyword>